<feature type="transmembrane region" description="Helical" evidence="1">
    <location>
        <begin position="109"/>
        <end position="126"/>
    </location>
</feature>
<feature type="transmembrane region" description="Helical" evidence="1">
    <location>
        <begin position="70"/>
        <end position="89"/>
    </location>
</feature>
<accession>A0ABY8VFN0</accession>
<sequence>MKRYFQAVVVWMLIIPLAVLNGGLRDRVIAERFGEGFARPLSAILLAACIVAMAWLLLPRIKGTRTRDYFGYGVVWFILTNTFDLIGVVTSGGTVQDYFAMFDMRTGEWWALVVLSPLLAPISLVGRR</sequence>
<organism evidence="2 3">
    <name type="scientific">Corynebacterium breve</name>
    <dbReference type="NCBI Taxonomy" id="3049799"/>
    <lineage>
        <taxon>Bacteria</taxon>
        <taxon>Bacillati</taxon>
        <taxon>Actinomycetota</taxon>
        <taxon>Actinomycetes</taxon>
        <taxon>Mycobacteriales</taxon>
        <taxon>Corynebacteriaceae</taxon>
        <taxon>Corynebacterium</taxon>
    </lineage>
</organism>
<reference evidence="2 3" key="1">
    <citation type="submission" date="2023-05" db="EMBL/GenBank/DDBJ databases">
        <title>Corynebacterium suedekumii sp. nov. and Corynebacterium breve sp. nov. isolated from raw cow's milk.</title>
        <authorList>
            <person name="Baer M.K."/>
            <person name="Mehl L."/>
            <person name="Hellmuth R."/>
            <person name="Marke G."/>
            <person name="Lipski A."/>
        </authorList>
    </citation>
    <scope>NUCLEOTIDE SEQUENCE [LARGE SCALE GENOMIC DNA]</scope>
    <source>
        <strain evidence="2 3">R4</strain>
    </source>
</reference>
<dbReference type="EMBL" id="CP126969">
    <property type="protein sequence ID" value="WIM68461.1"/>
    <property type="molecule type" value="Genomic_DNA"/>
</dbReference>
<gene>
    <name evidence="2" type="ORF">QP027_03430</name>
</gene>
<feature type="transmembrane region" description="Helical" evidence="1">
    <location>
        <begin position="41"/>
        <end position="58"/>
    </location>
</feature>
<name>A0ABY8VFN0_9CORY</name>
<proteinExistence type="predicted"/>
<evidence type="ECO:0000313" key="2">
    <source>
        <dbReference type="EMBL" id="WIM68461.1"/>
    </source>
</evidence>
<evidence type="ECO:0000313" key="3">
    <source>
        <dbReference type="Proteomes" id="UP001225598"/>
    </source>
</evidence>
<dbReference type="RefSeq" id="WP_284826004.1">
    <property type="nucleotide sequence ID" value="NZ_CP126969.1"/>
</dbReference>
<keyword evidence="3" id="KW-1185">Reference proteome</keyword>
<evidence type="ECO:0000256" key="1">
    <source>
        <dbReference type="SAM" id="Phobius"/>
    </source>
</evidence>
<keyword evidence="1" id="KW-0472">Membrane</keyword>
<keyword evidence="1" id="KW-0812">Transmembrane</keyword>
<dbReference type="Proteomes" id="UP001225598">
    <property type="component" value="Chromosome"/>
</dbReference>
<keyword evidence="1" id="KW-1133">Transmembrane helix</keyword>
<protein>
    <submittedName>
        <fullName evidence="2">Uncharacterized protein</fullName>
    </submittedName>
</protein>